<dbReference type="RefSeq" id="WP_347435604.1">
    <property type="nucleotide sequence ID" value="NZ_CP089291.1"/>
</dbReference>
<proteinExistence type="predicted"/>
<evidence type="ECO:0000313" key="1">
    <source>
        <dbReference type="EMBL" id="UOF88923.1"/>
    </source>
</evidence>
<dbReference type="EMBL" id="CP089291">
    <property type="protein sequence ID" value="UOF88923.1"/>
    <property type="molecule type" value="Genomic_DNA"/>
</dbReference>
<evidence type="ECO:0000313" key="2">
    <source>
        <dbReference type="Proteomes" id="UP000830167"/>
    </source>
</evidence>
<dbReference type="Pfam" id="PF07873">
    <property type="entry name" value="YabP"/>
    <property type="match status" value="1"/>
</dbReference>
<keyword evidence="2" id="KW-1185">Reference proteome</keyword>
<dbReference type="InterPro" id="IPR038705">
    <property type="entry name" value="YabP_sf"/>
</dbReference>
<dbReference type="InterPro" id="IPR022477">
    <property type="entry name" value="Spore_YqfC"/>
</dbReference>
<accession>A0ABY4CIE1</accession>
<dbReference type="InterPro" id="IPR022476">
    <property type="entry name" value="Spore_YabP/YqfC"/>
</dbReference>
<name>A0ABY4CIE1_9BACL</name>
<reference evidence="1" key="1">
    <citation type="submission" date="2021-12" db="EMBL/GenBank/DDBJ databases">
        <title>Alicyclobacillaceae gen. nov., sp. nov., isolated from chalcocite enrichment system.</title>
        <authorList>
            <person name="Jiang Z."/>
        </authorList>
    </citation>
    <scope>NUCLEOTIDE SEQUENCE</scope>
    <source>
        <strain evidence="1">MYW30-H2</strain>
    </source>
</reference>
<gene>
    <name evidence="1" type="primary">yqfC</name>
    <name evidence="1" type="ORF">LSG31_13370</name>
</gene>
<organism evidence="1 2">
    <name type="scientific">Fodinisporobacter ferrooxydans</name>
    <dbReference type="NCBI Taxonomy" id="2901836"/>
    <lineage>
        <taxon>Bacteria</taxon>
        <taxon>Bacillati</taxon>
        <taxon>Bacillota</taxon>
        <taxon>Bacilli</taxon>
        <taxon>Bacillales</taxon>
        <taxon>Alicyclobacillaceae</taxon>
        <taxon>Fodinisporobacter</taxon>
    </lineage>
</organism>
<sequence>MWSIGKRVKKLATDFLDLPKDALLDVPRVTLIGGLQAYVENFHSVMEFSDKQLRLQLTKGQLIIKGSTLEIKRIVDDQVMIEGQIDAIQYVQ</sequence>
<dbReference type="Proteomes" id="UP000830167">
    <property type="component" value="Chromosome"/>
</dbReference>
<protein>
    <submittedName>
        <fullName evidence="1">Sporulation protein YqfC</fullName>
    </submittedName>
</protein>
<dbReference type="NCBIfam" id="TIGR02856">
    <property type="entry name" value="spore_yqfC"/>
    <property type="match status" value="1"/>
</dbReference>
<dbReference type="Gene3D" id="2.60.40.2000">
    <property type="match status" value="1"/>
</dbReference>